<evidence type="ECO:0000313" key="7">
    <source>
        <dbReference type="Proteomes" id="UP000317494"/>
    </source>
</evidence>
<organism evidence="6 7">
    <name type="scientific">Synchytrium endobioticum</name>
    <dbReference type="NCBI Taxonomy" id="286115"/>
    <lineage>
        <taxon>Eukaryota</taxon>
        <taxon>Fungi</taxon>
        <taxon>Fungi incertae sedis</taxon>
        <taxon>Chytridiomycota</taxon>
        <taxon>Chytridiomycota incertae sedis</taxon>
        <taxon>Chytridiomycetes</taxon>
        <taxon>Synchytriales</taxon>
        <taxon>Synchytriaceae</taxon>
        <taxon>Synchytrium</taxon>
    </lineage>
</organism>
<dbReference type="GO" id="GO:0005739">
    <property type="term" value="C:mitochondrion"/>
    <property type="evidence" value="ECO:0007669"/>
    <property type="project" value="TreeGrafter"/>
</dbReference>
<dbReference type="GO" id="GO:0017118">
    <property type="term" value="F:lipoyltransferase activity"/>
    <property type="evidence" value="ECO:0007669"/>
    <property type="project" value="TreeGrafter"/>
</dbReference>
<comment type="similarity">
    <text evidence="3">Belongs to the LplA family.</text>
</comment>
<dbReference type="EMBL" id="QEAN01000036">
    <property type="protein sequence ID" value="TPX52425.1"/>
    <property type="molecule type" value="Genomic_DNA"/>
</dbReference>
<accession>A0A507DMG4</accession>
<keyword evidence="7" id="KW-1185">Reference proteome</keyword>
<dbReference type="PANTHER" id="PTHR12561">
    <property type="entry name" value="LIPOATE-PROTEIN LIGASE"/>
    <property type="match status" value="1"/>
</dbReference>
<evidence type="ECO:0000256" key="4">
    <source>
        <dbReference type="ARBA" id="ARBA00015925"/>
    </source>
</evidence>
<dbReference type="InterPro" id="IPR045864">
    <property type="entry name" value="aa-tRNA-synth_II/BPL/LPL"/>
</dbReference>
<evidence type="ECO:0000259" key="5">
    <source>
        <dbReference type="PROSITE" id="PS51733"/>
    </source>
</evidence>
<dbReference type="PROSITE" id="PS51733">
    <property type="entry name" value="BPL_LPL_CATALYTIC"/>
    <property type="match status" value="1"/>
</dbReference>
<reference evidence="6 7" key="1">
    <citation type="journal article" date="2019" name="Sci. Rep.">
        <title>Comparative genomics of chytrid fungi reveal insights into the obligate biotrophic and pathogenic lifestyle of Synchytrium endobioticum.</title>
        <authorList>
            <person name="van de Vossenberg B.T.L.H."/>
            <person name="Warris S."/>
            <person name="Nguyen H.D.T."/>
            <person name="van Gent-Pelzer M.P.E."/>
            <person name="Joly D.L."/>
            <person name="van de Geest H.C."/>
            <person name="Bonants P.J.M."/>
            <person name="Smith D.S."/>
            <person name="Levesque C.A."/>
            <person name="van der Lee T.A.J."/>
        </authorList>
    </citation>
    <scope>NUCLEOTIDE SEQUENCE [LARGE SCALE GENOMIC DNA]</scope>
    <source>
        <strain evidence="6 7">MB42</strain>
    </source>
</reference>
<gene>
    <name evidence="6" type="primary">LIP2</name>
    <name evidence="6" type="ORF">SeMB42_g01428</name>
</gene>
<evidence type="ECO:0000256" key="3">
    <source>
        <dbReference type="ARBA" id="ARBA00008242"/>
    </source>
</evidence>
<dbReference type="VEuPathDB" id="FungiDB:SeMB42_g01428"/>
<dbReference type="Pfam" id="PF21948">
    <property type="entry name" value="LplA-B_cat"/>
    <property type="match status" value="1"/>
</dbReference>
<dbReference type="CDD" id="cd16443">
    <property type="entry name" value="LplA"/>
    <property type="match status" value="1"/>
</dbReference>
<evidence type="ECO:0000256" key="1">
    <source>
        <dbReference type="ARBA" id="ARBA00003253"/>
    </source>
</evidence>
<dbReference type="AlphaFoldDB" id="A0A507DMG4"/>
<proteinExistence type="inferred from homology"/>
<protein>
    <recommendedName>
        <fullName evidence="4">Putative lipoate-protein ligase A</fullName>
    </recommendedName>
</protein>
<dbReference type="Gene3D" id="3.30.930.10">
    <property type="entry name" value="Bira Bifunctional Protein, Domain 2"/>
    <property type="match status" value="2"/>
</dbReference>
<dbReference type="PANTHER" id="PTHR12561:SF3">
    <property type="entry name" value="LIPOYLTRANSFERASE 1, MITOCHONDRIAL"/>
    <property type="match status" value="1"/>
</dbReference>
<dbReference type="UniPathway" id="UPA00537">
    <property type="reaction ID" value="UER00595"/>
</dbReference>
<comment type="pathway">
    <text evidence="2">Protein modification; protein lipoylation via exogenous pathway; protein N(6)-(lipoyl)lysine from lipoate: step 2/2.</text>
</comment>
<comment type="caution">
    <text evidence="6">The sequence shown here is derived from an EMBL/GenBank/DDBJ whole genome shotgun (WGS) entry which is preliminary data.</text>
</comment>
<dbReference type="InterPro" id="IPR004562">
    <property type="entry name" value="LipoylTrfase_LipoateP_Ligase"/>
</dbReference>
<sequence>MSGCGVGRFSPLAHRVACYLSRLTDPYINLALEDWLFRTKSRGSCVLFLYRNGPSVVIGRNQNPWRECNLRLTKDSHIPLVRRKSGGGTVYHDLGNTNYSIMTPRSDFDRSRGVQLITRALHNLDIPASENARHDILVNNHSDLVLLKRYLANDSFSGSKSTQRQIQGRGVESVASPVTSLAEHSAAVSHLGFVEAVVDEFVKTYARPGVGWFGLDYEQDRGSRSGNQSSSIQLQVLDDAFVEEKENVMETAESFKTWDWTFGQTPRFTHTLAPLRLLNGQTVEATFCVEDGRIQHAKIATHHDPVDASAFQGCRYDASSLELVSLFPGMDENRTEFMDWFRREIT</sequence>
<dbReference type="InterPro" id="IPR004143">
    <property type="entry name" value="BPL_LPL_catalytic"/>
</dbReference>
<dbReference type="SUPFAM" id="SSF55681">
    <property type="entry name" value="Class II aaRS and biotin synthetases"/>
    <property type="match status" value="1"/>
</dbReference>
<dbReference type="STRING" id="286115.A0A507DMG4"/>
<name>A0A507DMG4_9FUNG</name>
<dbReference type="GO" id="GO:0009249">
    <property type="term" value="P:protein lipoylation"/>
    <property type="evidence" value="ECO:0007669"/>
    <property type="project" value="InterPro"/>
</dbReference>
<dbReference type="Proteomes" id="UP000317494">
    <property type="component" value="Unassembled WGS sequence"/>
</dbReference>
<comment type="function">
    <text evidence="1">Catalyzes both the ATP-dependent activation of exogenously supplied lipoate to lipoyl-AMP and the transfer of the activated lipoyl onto the lipoyl domains of lipoate-dependent enzymes.</text>
</comment>
<evidence type="ECO:0000313" key="6">
    <source>
        <dbReference type="EMBL" id="TPX52425.1"/>
    </source>
</evidence>
<feature type="domain" description="BPL/LPL catalytic" evidence="5">
    <location>
        <begin position="41"/>
        <end position="236"/>
    </location>
</feature>
<keyword evidence="6" id="KW-0808">Transferase</keyword>
<evidence type="ECO:0000256" key="2">
    <source>
        <dbReference type="ARBA" id="ARBA00005085"/>
    </source>
</evidence>